<gene>
    <name evidence="4" type="ORF">BCR44DRAFT_1313904</name>
</gene>
<accession>A0A1Y2H757</accession>
<dbReference type="InterPro" id="IPR013087">
    <property type="entry name" value="Znf_C2H2_type"/>
</dbReference>
<dbReference type="Proteomes" id="UP000193411">
    <property type="component" value="Unassembled WGS sequence"/>
</dbReference>
<evidence type="ECO:0000259" key="3">
    <source>
        <dbReference type="PROSITE" id="PS50157"/>
    </source>
</evidence>
<keyword evidence="5" id="KW-1185">Reference proteome</keyword>
<dbReference type="EMBL" id="MCFL01000086">
    <property type="protein sequence ID" value="ORZ30390.1"/>
    <property type="molecule type" value="Genomic_DNA"/>
</dbReference>
<keyword evidence="1" id="KW-0863">Zinc-finger</keyword>
<evidence type="ECO:0000313" key="4">
    <source>
        <dbReference type="EMBL" id="ORZ30390.1"/>
    </source>
</evidence>
<feature type="domain" description="C2H2-type" evidence="3">
    <location>
        <begin position="168"/>
        <end position="198"/>
    </location>
</feature>
<dbReference type="SUPFAM" id="SSF57667">
    <property type="entry name" value="beta-beta-alpha zinc fingers"/>
    <property type="match status" value="1"/>
</dbReference>
<reference evidence="4 5" key="1">
    <citation type="submission" date="2016-07" db="EMBL/GenBank/DDBJ databases">
        <title>Pervasive Adenine N6-methylation of Active Genes in Fungi.</title>
        <authorList>
            <consortium name="DOE Joint Genome Institute"/>
            <person name="Mondo S.J."/>
            <person name="Dannebaum R.O."/>
            <person name="Kuo R.C."/>
            <person name="Labutti K."/>
            <person name="Haridas S."/>
            <person name="Kuo A."/>
            <person name="Salamov A."/>
            <person name="Ahrendt S.R."/>
            <person name="Lipzen A."/>
            <person name="Sullivan W."/>
            <person name="Andreopoulos W.B."/>
            <person name="Clum A."/>
            <person name="Lindquist E."/>
            <person name="Daum C."/>
            <person name="Ramamoorthy G.K."/>
            <person name="Gryganskyi A."/>
            <person name="Culley D."/>
            <person name="Magnuson J.K."/>
            <person name="James T.Y."/>
            <person name="O'Malley M.A."/>
            <person name="Stajich J.E."/>
            <person name="Spatafora J.W."/>
            <person name="Visel A."/>
            <person name="Grigoriev I.V."/>
        </authorList>
    </citation>
    <scope>NUCLEOTIDE SEQUENCE [LARGE SCALE GENOMIC DNA]</scope>
    <source>
        <strain evidence="4 5">PL171</strain>
    </source>
</reference>
<sequence length="203" mass="21748">MAWAMCSRWQAKSPNVGLVGHGFERDGNATPRLGTSEAHHHHQLIRIHSCPIDMASDLDTNHNKTRQDTRHPLTLTGIIHTHTRRMLSSSAISVSAANDLDRILLGSSSTSSISISTARPPRPLPPVPSHQQPLQGPASVAAAAAPAATSTMTDNSNGNTPDDDNGPFACKWRGCSLVFDDPEDLFAHCTNDHVGRKSPGRCA</sequence>
<dbReference type="PROSITE" id="PS00028">
    <property type="entry name" value="ZINC_FINGER_C2H2_1"/>
    <property type="match status" value="1"/>
</dbReference>
<dbReference type="GO" id="GO:0008270">
    <property type="term" value="F:zinc ion binding"/>
    <property type="evidence" value="ECO:0007669"/>
    <property type="project" value="UniProtKB-KW"/>
</dbReference>
<feature type="region of interest" description="Disordered" evidence="2">
    <location>
        <begin position="110"/>
        <end position="165"/>
    </location>
</feature>
<evidence type="ECO:0000313" key="5">
    <source>
        <dbReference type="Proteomes" id="UP000193411"/>
    </source>
</evidence>
<comment type="caution">
    <text evidence="4">The sequence shown here is derived from an EMBL/GenBank/DDBJ whole genome shotgun (WGS) entry which is preliminary data.</text>
</comment>
<dbReference type="Gene3D" id="3.30.160.60">
    <property type="entry name" value="Classic Zinc Finger"/>
    <property type="match status" value="1"/>
</dbReference>
<dbReference type="InterPro" id="IPR036236">
    <property type="entry name" value="Znf_C2H2_sf"/>
</dbReference>
<feature type="compositionally biased region" description="Low complexity" evidence="2">
    <location>
        <begin position="129"/>
        <end position="151"/>
    </location>
</feature>
<dbReference type="AlphaFoldDB" id="A0A1Y2H757"/>
<proteinExistence type="predicted"/>
<keyword evidence="1" id="KW-0479">Metal-binding</keyword>
<organism evidence="4 5">
    <name type="scientific">Catenaria anguillulae PL171</name>
    <dbReference type="NCBI Taxonomy" id="765915"/>
    <lineage>
        <taxon>Eukaryota</taxon>
        <taxon>Fungi</taxon>
        <taxon>Fungi incertae sedis</taxon>
        <taxon>Blastocladiomycota</taxon>
        <taxon>Blastocladiomycetes</taxon>
        <taxon>Blastocladiales</taxon>
        <taxon>Catenariaceae</taxon>
        <taxon>Catenaria</taxon>
    </lineage>
</organism>
<feature type="compositionally biased region" description="Low complexity" evidence="2">
    <location>
        <begin position="110"/>
        <end position="119"/>
    </location>
</feature>
<evidence type="ECO:0000256" key="1">
    <source>
        <dbReference type="PROSITE-ProRule" id="PRU00042"/>
    </source>
</evidence>
<protein>
    <recommendedName>
        <fullName evidence="3">C2H2-type domain-containing protein</fullName>
    </recommendedName>
</protein>
<keyword evidence="1" id="KW-0862">Zinc</keyword>
<dbReference type="OrthoDB" id="6155966at2759"/>
<evidence type="ECO:0000256" key="2">
    <source>
        <dbReference type="SAM" id="MobiDB-lite"/>
    </source>
</evidence>
<dbReference type="STRING" id="765915.A0A1Y2H757"/>
<name>A0A1Y2H757_9FUNG</name>
<dbReference type="PROSITE" id="PS50157">
    <property type="entry name" value="ZINC_FINGER_C2H2_2"/>
    <property type="match status" value="1"/>
</dbReference>